<dbReference type="PANTHER" id="PTHR43798">
    <property type="entry name" value="MONOACYLGLYCEROL LIPASE"/>
    <property type="match status" value="1"/>
</dbReference>
<dbReference type="SUPFAM" id="SSF53474">
    <property type="entry name" value="alpha/beta-Hydrolases"/>
    <property type="match status" value="1"/>
</dbReference>
<organism evidence="2 3">
    <name type="scientific">Nonomuraea diastatica</name>
    <dbReference type="NCBI Taxonomy" id="1848329"/>
    <lineage>
        <taxon>Bacteria</taxon>
        <taxon>Bacillati</taxon>
        <taxon>Actinomycetota</taxon>
        <taxon>Actinomycetes</taxon>
        <taxon>Streptosporangiales</taxon>
        <taxon>Streptosporangiaceae</taxon>
        <taxon>Nonomuraea</taxon>
    </lineage>
</organism>
<feature type="domain" description="AB hydrolase-1" evidence="1">
    <location>
        <begin position="32"/>
        <end position="254"/>
    </location>
</feature>
<name>A0A4R4X2K3_9ACTN</name>
<dbReference type="AlphaFoldDB" id="A0A4R4X2K3"/>
<evidence type="ECO:0000313" key="3">
    <source>
        <dbReference type="Proteomes" id="UP000294543"/>
    </source>
</evidence>
<protein>
    <submittedName>
        <fullName evidence="2">Alpha/beta hydrolase</fullName>
    </submittedName>
</protein>
<dbReference type="Proteomes" id="UP000294543">
    <property type="component" value="Unassembled WGS sequence"/>
</dbReference>
<gene>
    <name evidence="2" type="ORF">E1294_05700</name>
</gene>
<dbReference type="OrthoDB" id="5513277at2"/>
<keyword evidence="3" id="KW-1185">Reference proteome</keyword>
<reference evidence="2 3" key="1">
    <citation type="submission" date="2019-03" db="EMBL/GenBank/DDBJ databases">
        <title>Draft genome sequences of novel Actinobacteria.</title>
        <authorList>
            <person name="Sahin N."/>
            <person name="Ay H."/>
            <person name="Saygin H."/>
        </authorList>
    </citation>
    <scope>NUCLEOTIDE SEQUENCE [LARGE SCALE GENOMIC DNA]</scope>
    <source>
        <strain evidence="2 3">KC712</strain>
    </source>
</reference>
<sequence>MRKWPQHTRLNVATSFGPAAVHRAHGGTGPPLLLLHGGNATSASWAPIMPMLTPYGTVFAVDTLGDAGASVQERPVADARQLAQWLDEVLAGLGCDRVHLVGLSYGGWMALNQALHRPGRVASVTALEPARALAPVRAAFVLRLLVARLTGSTAAAGRFLAWCRAGRLPEPPMYDLLVSAMLDHRQRAVTAPQALTDDQLRAITVPTLVLLGERSPVHDVRRAAERARRLLPGNRTEIVPEAGHGLPADSPETVGRLIRSFLGDTSLTA</sequence>
<accession>A0A4R4X2K3</accession>
<evidence type="ECO:0000259" key="1">
    <source>
        <dbReference type="Pfam" id="PF12697"/>
    </source>
</evidence>
<dbReference type="EMBL" id="SMKP01000011">
    <property type="protein sequence ID" value="TDD24456.1"/>
    <property type="molecule type" value="Genomic_DNA"/>
</dbReference>
<dbReference type="InterPro" id="IPR000073">
    <property type="entry name" value="AB_hydrolase_1"/>
</dbReference>
<dbReference type="PANTHER" id="PTHR43798:SF33">
    <property type="entry name" value="HYDROLASE, PUTATIVE (AFU_ORTHOLOGUE AFUA_2G14860)-RELATED"/>
    <property type="match status" value="1"/>
</dbReference>
<dbReference type="GO" id="GO:0016020">
    <property type="term" value="C:membrane"/>
    <property type="evidence" value="ECO:0007669"/>
    <property type="project" value="TreeGrafter"/>
</dbReference>
<dbReference type="Gene3D" id="3.40.50.1820">
    <property type="entry name" value="alpha/beta hydrolase"/>
    <property type="match status" value="1"/>
</dbReference>
<comment type="caution">
    <text evidence="2">The sequence shown here is derived from an EMBL/GenBank/DDBJ whole genome shotgun (WGS) entry which is preliminary data.</text>
</comment>
<evidence type="ECO:0000313" key="2">
    <source>
        <dbReference type="EMBL" id="TDD24456.1"/>
    </source>
</evidence>
<dbReference type="InterPro" id="IPR050266">
    <property type="entry name" value="AB_hydrolase_sf"/>
</dbReference>
<dbReference type="Pfam" id="PF12697">
    <property type="entry name" value="Abhydrolase_6"/>
    <property type="match status" value="1"/>
</dbReference>
<proteinExistence type="predicted"/>
<keyword evidence="2" id="KW-0378">Hydrolase</keyword>
<dbReference type="InterPro" id="IPR029058">
    <property type="entry name" value="AB_hydrolase_fold"/>
</dbReference>
<dbReference type="GO" id="GO:0016787">
    <property type="term" value="F:hydrolase activity"/>
    <property type="evidence" value="ECO:0007669"/>
    <property type="project" value="UniProtKB-KW"/>
</dbReference>